<proteinExistence type="predicted"/>
<protein>
    <submittedName>
        <fullName evidence="2">Nat2 protein</fullName>
    </submittedName>
</protein>
<keyword evidence="3" id="KW-1185">Reference proteome</keyword>
<reference evidence="2 3" key="1">
    <citation type="journal article" date="2023" name="Elife">
        <title>Identification of key yeast species and microbe-microbe interactions impacting larval growth of Drosophila in the wild.</title>
        <authorList>
            <person name="Mure A."/>
            <person name="Sugiura Y."/>
            <person name="Maeda R."/>
            <person name="Honda K."/>
            <person name="Sakurai N."/>
            <person name="Takahashi Y."/>
            <person name="Watada M."/>
            <person name="Katoh T."/>
            <person name="Gotoh A."/>
            <person name="Gotoh Y."/>
            <person name="Taniguchi I."/>
            <person name="Nakamura K."/>
            <person name="Hayashi T."/>
            <person name="Katayama T."/>
            <person name="Uemura T."/>
            <person name="Hattori Y."/>
        </authorList>
    </citation>
    <scope>NUCLEOTIDE SEQUENCE [LARGE SCALE GENOMIC DNA]</scope>
    <source>
        <strain evidence="2 3">SB-73</strain>
    </source>
</reference>
<dbReference type="Pfam" id="PF06916">
    <property type="entry name" value="FAM210A-B_dom"/>
    <property type="match status" value="1"/>
</dbReference>
<evidence type="ECO:0000313" key="3">
    <source>
        <dbReference type="Proteomes" id="UP001362899"/>
    </source>
</evidence>
<dbReference type="GO" id="GO:0005739">
    <property type="term" value="C:mitochondrion"/>
    <property type="evidence" value="ECO:0007669"/>
    <property type="project" value="TreeGrafter"/>
</dbReference>
<organism evidence="2 3">
    <name type="scientific">Starmerella bacillaris</name>
    <name type="common">Yeast</name>
    <name type="synonym">Candida zemplinina</name>
    <dbReference type="NCBI Taxonomy" id="1247836"/>
    <lineage>
        <taxon>Eukaryota</taxon>
        <taxon>Fungi</taxon>
        <taxon>Dikarya</taxon>
        <taxon>Ascomycota</taxon>
        <taxon>Saccharomycotina</taxon>
        <taxon>Dipodascomycetes</taxon>
        <taxon>Dipodascales</taxon>
        <taxon>Trichomonascaceae</taxon>
        <taxon>Starmerella</taxon>
    </lineage>
</organism>
<evidence type="ECO:0000313" key="2">
    <source>
        <dbReference type="EMBL" id="GMM53300.1"/>
    </source>
</evidence>
<accession>A0AAV5RPG1</accession>
<comment type="caution">
    <text evidence="2">The sequence shown here is derived from an EMBL/GenBank/DDBJ whole genome shotgun (WGS) entry which is preliminary data.</text>
</comment>
<sequence length="149" mass="17026">MLPAMNAMRILNRSPSAILRRMYSSSPPKKLSLKEIVKKYGWTATGVYTALCFIDLPLSYVFVHNIGQEKLIDYEVYVREKLGANNARDKTYIYRSSSGGKNHFLTELGIAYIIHKSLIIVRAPLTVFLTPRIAHHLHKWGLLSKKHIT</sequence>
<dbReference type="PANTHER" id="PTHR21377:SF0">
    <property type="entry name" value="PROTEIN FAM210B, MITOCHONDRIAL"/>
    <property type="match status" value="1"/>
</dbReference>
<dbReference type="InterPro" id="IPR009688">
    <property type="entry name" value="FAM210A/B-like_dom"/>
</dbReference>
<dbReference type="PANTHER" id="PTHR21377">
    <property type="entry name" value="PROTEIN FAM210B, MITOCHONDRIAL"/>
    <property type="match status" value="1"/>
</dbReference>
<dbReference type="EMBL" id="BTGC01000008">
    <property type="protein sequence ID" value="GMM53300.1"/>
    <property type="molecule type" value="Genomic_DNA"/>
</dbReference>
<evidence type="ECO:0000259" key="1">
    <source>
        <dbReference type="Pfam" id="PF06916"/>
    </source>
</evidence>
<dbReference type="InterPro" id="IPR045866">
    <property type="entry name" value="FAM210A/B-like"/>
</dbReference>
<dbReference type="AlphaFoldDB" id="A0AAV5RPG1"/>
<dbReference type="Proteomes" id="UP001362899">
    <property type="component" value="Unassembled WGS sequence"/>
</dbReference>
<name>A0AAV5RPG1_STABA</name>
<feature type="domain" description="DUF1279" evidence="1">
    <location>
        <begin position="33"/>
        <end position="131"/>
    </location>
</feature>
<gene>
    <name evidence="2" type="ORF">DASB73_042630</name>
</gene>